<feature type="transmembrane region" description="Helical" evidence="2">
    <location>
        <begin position="136"/>
        <end position="156"/>
    </location>
</feature>
<sequence length="281" mass="31436">MAVAPVCELYQRELDEAVATLRRRGLISDQNSRSTRSRIRSSRRQAEERSQSFIETMQETSHIRTPHKAVIEVLTWGAVLTFLSHIGSSFGSHVASPFLQTIFDKSGAAIFAYIILPILTKMTIRRHKRRGIDDSTIRFMLLMSSLMQGVVSGYVIDSTYLSGEPLAFVTPLAIALAYAGEVKSVYTSRLSLLTACMATSLFANLAIGQLMDAVTKTYEIMAIIYSAAGMATMQLVFKNVKKSGTGHYEQFFLLQSFTYIRGLAFLICGYYRADLTYTRPW</sequence>
<protein>
    <recommendedName>
        <fullName evidence="5">EamA domain-containing protein</fullName>
    </recommendedName>
</protein>
<comment type="caution">
    <text evidence="3">The sequence shown here is derived from an EMBL/GenBank/DDBJ whole genome shotgun (WGS) entry which is preliminary data.</text>
</comment>
<dbReference type="Pfam" id="PF05884">
    <property type="entry name" value="ZYG-11_interact"/>
    <property type="match status" value="1"/>
</dbReference>
<accession>A0ABR1C6Y2</accession>
<evidence type="ECO:0000256" key="2">
    <source>
        <dbReference type="SAM" id="Phobius"/>
    </source>
</evidence>
<dbReference type="EMBL" id="JAVFWL010000002">
    <property type="protein sequence ID" value="KAK6733535.1"/>
    <property type="molecule type" value="Genomic_DNA"/>
</dbReference>
<feature type="transmembrane region" description="Helical" evidence="2">
    <location>
        <begin position="222"/>
        <end position="240"/>
    </location>
</feature>
<feature type="transmembrane region" description="Helical" evidence="2">
    <location>
        <begin position="192"/>
        <end position="210"/>
    </location>
</feature>
<name>A0ABR1C6Y2_NECAM</name>
<evidence type="ECO:0008006" key="5">
    <source>
        <dbReference type="Google" id="ProtNLM"/>
    </source>
</evidence>
<dbReference type="Proteomes" id="UP001303046">
    <property type="component" value="Unassembled WGS sequence"/>
</dbReference>
<feature type="region of interest" description="Disordered" evidence="1">
    <location>
        <begin position="32"/>
        <end position="60"/>
    </location>
</feature>
<feature type="transmembrane region" description="Helical" evidence="2">
    <location>
        <begin position="107"/>
        <end position="124"/>
    </location>
</feature>
<reference evidence="3 4" key="1">
    <citation type="submission" date="2023-08" db="EMBL/GenBank/DDBJ databases">
        <title>A Necator americanus chromosomal reference genome.</title>
        <authorList>
            <person name="Ilik V."/>
            <person name="Petrzelkova K.J."/>
            <person name="Pardy F."/>
            <person name="Fuh T."/>
            <person name="Niatou-Singa F.S."/>
            <person name="Gouil Q."/>
            <person name="Baker L."/>
            <person name="Ritchie M.E."/>
            <person name="Jex A.R."/>
            <person name="Gazzola D."/>
            <person name="Li H."/>
            <person name="Toshio Fujiwara R."/>
            <person name="Zhan B."/>
            <person name="Aroian R.V."/>
            <person name="Pafco B."/>
            <person name="Schwarz E.M."/>
        </authorList>
    </citation>
    <scope>NUCLEOTIDE SEQUENCE [LARGE SCALE GENOMIC DNA]</scope>
    <source>
        <strain evidence="3 4">Aroian</strain>
        <tissue evidence="3">Whole animal</tissue>
    </source>
</reference>
<dbReference type="PANTHER" id="PTHR31176:SF1">
    <property type="entry name" value="MFS DOMAIN-CONTAINING PROTEIN-RELATED"/>
    <property type="match status" value="1"/>
</dbReference>
<feature type="transmembrane region" description="Helical" evidence="2">
    <location>
        <begin position="69"/>
        <end position="87"/>
    </location>
</feature>
<dbReference type="PANTHER" id="PTHR31176">
    <property type="entry name" value="MFS DOMAIN-CONTAINING PROTEIN-RELATED"/>
    <property type="match status" value="1"/>
</dbReference>
<feature type="transmembrane region" description="Helical" evidence="2">
    <location>
        <begin position="252"/>
        <end position="273"/>
    </location>
</feature>
<keyword evidence="2" id="KW-0812">Transmembrane</keyword>
<dbReference type="InterPro" id="IPR008574">
    <property type="entry name" value="Nematodes_ZYG-11_interact"/>
</dbReference>
<gene>
    <name evidence="3" type="primary">Necator_chrII.g5137</name>
    <name evidence="3" type="ORF">RB195_017345</name>
</gene>
<keyword evidence="2" id="KW-1133">Transmembrane helix</keyword>
<evidence type="ECO:0000313" key="3">
    <source>
        <dbReference type="EMBL" id="KAK6733535.1"/>
    </source>
</evidence>
<evidence type="ECO:0000313" key="4">
    <source>
        <dbReference type="Proteomes" id="UP001303046"/>
    </source>
</evidence>
<evidence type="ECO:0000256" key="1">
    <source>
        <dbReference type="SAM" id="MobiDB-lite"/>
    </source>
</evidence>
<organism evidence="3 4">
    <name type="scientific">Necator americanus</name>
    <name type="common">Human hookworm</name>
    <dbReference type="NCBI Taxonomy" id="51031"/>
    <lineage>
        <taxon>Eukaryota</taxon>
        <taxon>Metazoa</taxon>
        <taxon>Ecdysozoa</taxon>
        <taxon>Nematoda</taxon>
        <taxon>Chromadorea</taxon>
        <taxon>Rhabditida</taxon>
        <taxon>Rhabditina</taxon>
        <taxon>Rhabditomorpha</taxon>
        <taxon>Strongyloidea</taxon>
        <taxon>Ancylostomatidae</taxon>
        <taxon>Bunostominae</taxon>
        <taxon>Necator</taxon>
    </lineage>
</organism>
<keyword evidence="4" id="KW-1185">Reference proteome</keyword>
<proteinExistence type="predicted"/>
<keyword evidence="2" id="KW-0472">Membrane</keyword>